<dbReference type="OrthoDB" id="9949207at2"/>
<dbReference type="Proteomes" id="UP000323956">
    <property type="component" value="Unassembled WGS sequence"/>
</dbReference>
<reference evidence="1 2" key="1">
    <citation type="submission" date="2017-01" db="EMBL/GenBank/DDBJ databases">
        <authorList>
            <person name="Varghese N."/>
            <person name="Submissions S."/>
        </authorList>
    </citation>
    <scope>NUCLEOTIDE SEQUENCE [LARGE SCALE GENOMIC DNA]</scope>
    <source>
        <strain evidence="1 2">ATCC 700171</strain>
    </source>
</reference>
<name>A0A1N6SDL5_9RHOB</name>
<protein>
    <submittedName>
        <fullName evidence="1">Uncharacterized protein</fullName>
    </submittedName>
</protein>
<sequence>MAEFFDQLVTLCGPEMNAAMKDGDLDRAGAVIEGLATMLGRSIARAAGGDTREIDKMLTACEQHVAAEAAGIAGVMNLAKALRAHRG</sequence>
<evidence type="ECO:0000313" key="2">
    <source>
        <dbReference type="Proteomes" id="UP000323956"/>
    </source>
</evidence>
<evidence type="ECO:0000313" key="1">
    <source>
        <dbReference type="EMBL" id="SIQ39161.1"/>
    </source>
</evidence>
<dbReference type="EMBL" id="FTMK01000007">
    <property type="protein sequence ID" value="SIQ39161.1"/>
    <property type="molecule type" value="Genomic_DNA"/>
</dbReference>
<gene>
    <name evidence="1" type="ORF">SAMN05421641_10769</name>
</gene>
<dbReference type="AlphaFoldDB" id="A0A1N6SDL5"/>
<dbReference type="RefSeq" id="WP_149765245.1">
    <property type="nucleotide sequence ID" value="NZ_FTMK01000007.1"/>
</dbReference>
<proteinExistence type="predicted"/>
<organism evidence="1 2">
    <name type="scientific">Paracoccus thiocyanatus</name>
    <dbReference type="NCBI Taxonomy" id="34006"/>
    <lineage>
        <taxon>Bacteria</taxon>
        <taxon>Pseudomonadati</taxon>
        <taxon>Pseudomonadota</taxon>
        <taxon>Alphaproteobacteria</taxon>
        <taxon>Rhodobacterales</taxon>
        <taxon>Paracoccaceae</taxon>
        <taxon>Paracoccus</taxon>
    </lineage>
</organism>
<accession>A0A1N6SDL5</accession>